<reference evidence="3" key="1">
    <citation type="submission" date="2020-03" db="EMBL/GenBank/DDBJ databases">
        <authorList>
            <person name="Weist P."/>
        </authorList>
    </citation>
    <scope>NUCLEOTIDE SEQUENCE</scope>
</reference>
<evidence type="ECO:0000313" key="4">
    <source>
        <dbReference type="Proteomes" id="UP001153269"/>
    </source>
</evidence>
<dbReference type="AlphaFoldDB" id="A0A9N7U1R9"/>
<evidence type="ECO:0000256" key="1">
    <source>
        <dbReference type="SAM" id="MobiDB-lite"/>
    </source>
</evidence>
<feature type="domain" description="Reverse transcriptase/retrotransposon-derived protein RNase H-like" evidence="2">
    <location>
        <begin position="20"/>
        <end position="73"/>
    </location>
</feature>
<proteinExistence type="predicted"/>
<dbReference type="SUPFAM" id="SSF56672">
    <property type="entry name" value="DNA/RNA polymerases"/>
    <property type="match status" value="1"/>
</dbReference>
<gene>
    <name evidence="3" type="ORF">PLEPLA_LOCUS10838</name>
</gene>
<name>A0A9N7U1R9_PLEPL</name>
<dbReference type="EMBL" id="CADEAL010000621">
    <property type="protein sequence ID" value="CAB1422920.1"/>
    <property type="molecule type" value="Genomic_DNA"/>
</dbReference>
<accession>A0A9N7U1R9</accession>
<organism evidence="3 4">
    <name type="scientific">Pleuronectes platessa</name>
    <name type="common">European plaice</name>
    <dbReference type="NCBI Taxonomy" id="8262"/>
    <lineage>
        <taxon>Eukaryota</taxon>
        <taxon>Metazoa</taxon>
        <taxon>Chordata</taxon>
        <taxon>Craniata</taxon>
        <taxon>Vertebrata</taxon>
        <taxon>Euteleostomi</taxon>
        <taxon>Actinopterygii</taxon>
        <taxon>Neopterygii</taxon>
        <taxon>Teleostei</taxon>
        <taxon>Neoteleostei</taxon>
        <taxon>Acanthomorphata</taxon>
        <taxon>Carangaria</taxon>
        <taxon>Pleuronectiformes</taxon>
        <taxon>Pleuronectoidei</taxon>
        <taxon>Pleuronectidae</taxon>
        <taxon>Pleuronectes</taxon>
    </lineage>
</organism>
<dbReference type="InterPro" id="IPR041577">
    <property type="entry name" value="RT_RNaseH_2"/>
</dbReference>
<sequence length="173" mass="19324">MRATRKALRGAAERHGEGVPLLSQPKPTPWLSVHCDSSDVRLGAFLMQTIEREERVFAFASRVLHVNELRPQSCSLGIHLSQNLIPPYQMDTEATGVLLLRNRKKQGSLIQYAKSLVKSSASPHLAAFIIDFSKEHTRVCHGSMMDPTTIWSSLRCMCQRSLLASTTARLDII</sequence>
<dbReference type="Pfam" id="PF17919">
    <property type="entry name" value="RT_RNaseH_2"/>
    <property type="match status" value="1"/>
</dbReference>
<comment type="caution">
    <text evidence="3">The sequence shown here is derived from an EMBL/GenBank/DDBJ whole genome shotgun (WGS) entry which is preliminary data.</text>
</comment>
<evidence type="ECO:0000313" key="3">
    <source>
        <dbReference type="EMBL" id="CAB1422920.1"/>
    </source>
</evidence>
<keyword evidence="4" id="KW-1185">Reference proteome</keyword>
<dbReference type="InterPro" id="IPR043502">
    <property type="entry name" value="DNA/RNA_pol_sf"/>
</dbReference>
<protein>
    <recommendedName>
        <fullName evidence="2">Reverse transcriptase/retrotransposon-derived protein RNase H-like domain-containing protein</fullName>
    </recommendedName>
</protein>
<feature type="region of interest" description="Disordered" evidence="1">
    <location>
        <begin position="1"/>
        <end position="21"/>
    </location>
</feature>
<evidence type="ECO:0000259" key="2">
    <source>
        <dbReference type="Pfam" id="PF17919"/>
    </source>
</evidence>
<dbReference type="Proteomes" id="UP001153269">
    <property type="component" value="Unassembled WGS sequence"/>
</dbReference>